<accession>A0A0K1PC51</accession>
<evidence type="ECO:0000313" key="2">
    <source>
        <dbReference type="EMBL" id="AKU91113.1"/>
    </source>
</evidence>
<evidence type="ECO:0000259" key="1">
    <source>
        <dbReference type="Pfam" id="PF13411"/>
    </source>
</evidence>
<dbReference type="EMBL" id="CP012332">
    <property type="protein sequence ID" value="AKU91113.1"/>
    <property type="molecule type" value="Genomic_DNA"/>
</dbReference>
<proteinExistence type="predicted"/>
<dbReference type="RefSeq" id="WP_050725470.1">
    <property type="nucleotide sequence ID" value="NZ_CP012332.1"/>
</dbReference>
<keyword evidence="3" id="KW-1185">Reference proteome</keyword>
<sequence>MTPLLTNEELSEIEREFDAAGVSARQVVELFQSRGAQLSEGTFRKYVQAGLLPRSRRVGRKGKNRGSRGVYPASIVRRLNAIKAMMAEGMTLEEIRGSFLFLRGELDVAEESLGALGQELARALSGAAVSEAQRTRLEQELKDVTKASTRLTTRLERLASRIVTARNAGRESKRNGVGR</sequence>
<evidence type="ECO:0000313" key="3">
    <source>
        <dbReference type="Proteomes" id="UP000055590"/>
    </source>
</evidence>
<reference evidence="2 3" key="1">
    <citation type="submission" date="2015-08" db="EMBL/GenBank/DDBJ databases">
        <authorList>
            <person name="Babu N.S."/>
            <person name="Beckwith C.J."/>
            <person name="Beseler K.G."/>
            <person name="Brison A."/>
            <person name="Carone J.V."/>
            <person name="Caskin T.P."/>
            <person name="Diamond M."/>
            <person name="Durham M.E."/>
            <person name="Foxe J.M."/>
            <person name="Go M."/>
            <person name="Henderson B.A."/>
            <person name="Jones I.B."/>
            <person name="McGettigan J.A."/>
            <person name="Micheletti S.J."/>
            <person name="Nasrallah M.E."/>
            <person name="Ortiz D."/>
            <person name="Piller C.R."/>
            <person name="Privatt S.R."/>
            <person name="Schneider S.L."/>
            <person name="Sharp S."/>
            <person name="Smith T.C."/>
            <person name="Stanton J.D."/>
            <person name="Ullery H.E."/>
            <person name="Wilson R.J."/>
            <person name="Serrano M.G."/>
            <person name="Buck G."/>
            <person name="Lee V."/>
            <person name="Wang Y."/>
            <person name="Carvalho R."/>
            <person name="Voegtly L."/>
            <person name="Shi R."/>
            <person name="Duckworth R."/>
            <person name="Johnson A."/>
            <person name="Loviza R."/>
            <person name="Walstead R."/>
            <person name="Shah Z."/>
            <person name="Kiflezghi M."/>
            <person name="Wade K."/>
            <person name="Ball S.L."/>
            <person name="Bradley K.W."/>
            <person name="Asai D.J."/>
            <person name="Bowman C.A."/>
            <person name="Russell D.A."/>
            <person name="Pope W.H."/>
            <person name="Jacobs-Sera D."/>
            <person name="Hendrix R.W."/>
            <person name="Hatfull G.F."/>
        </authorList>
    </citation>
    <scope>NUCLEOTIDE SEQUENCE [LARGE SCALE GENOMIC DNA]</scope>
    <source>
        <strain evidence="2 3">DSM 27710</strain>
    </source>
</reference>
<dbReference type="KEGG" id="vin:AKJ08_1500"/>
<organism evidence="2 3">
    <name type="scientific">Vulgatibacter incomptus</name>
    <dbReference type="NCBI Taxonomy" id="1391653"/>
    <lineage>
        <taxon>Bacteria</taxon>
        <taxon>Pseudomonadati</taxon>
        <taxon>Myxococcota</taxon>
        <taxon>Myxococcia</taxon>
        <taxon>Myxococcales</taxon>
        <taxon>Cystobacterineae</taxon>
        <taxon>Vulgatibacteraceae</taxon>
        <taxon>Vulgatibacter</taxon>
    </lineage>
</organism>
<dbReference type="SUPFAM" id="SSF46955">
    <property type="entry name" value="Putative DNA-binding domain"/>
    <property type="match status" value="1"/>
</dbReference>
<dbReference type="STRING" id="1391653.AKJ08_1500"/>
<dbReference type="OrthoDB" id="5381590at2"/>
<dbReference type="Gene3D" id="1.10.1660.10">
    <property type="match status" value="1"/>
</dbReference>
<dbReference type="InterPro" id="IPR000551">
    <property type="entry name" value="MerR-type_HTH_dom"/>
</dbReference>
<dbReference type="PATRIC" id="fig|1391653.3.peg.1568"/>
<gene>
    <name evidence="2" type="ORF">AKJ08_1500</name>
</gene>
<feature type="domain" description="HTH merR-type" evidence="1">
    <location>
        <begin position="36"/>
        <end position="97"/>
    </location>
</feature>
<dbReference type="AlphaFoldDB" id="A0A0K1PC51"/>
<dbReference type="InterPro" id="IPR009061">
    <property type="entry name" value="DNA-bd_dom_put_sf"/>
</dbReference>
<name>A0A0K1PC51_9BACT</name>
<dbReference type="Proteomes" id="UP000055590">
    <property type="component" value="Chromosome"/>
</dbReference>
<dbReference type="GO" id="GO:0006355">
    <property type="term" value="P:regulation of DNA-templated transcription"/>
    <property type="evidence" value="ECO:0007669"/>
    <property type="project" value="InterPro"/>
</dbReference>
<protein>
    <recommendedName>
        <fullName evidence="1">HTH merR-type domain-containing protein</fullName>
    </recommendedName>
</protein>
<dbReference type="Pfam" id="PF13411">
    <property type="entry name" value="MerR_1"/>
    <property type="match status" value="1"/>
</dbReference>
<dbReference type="GO" id="GO:0003677">
    <property type="term" value="F:DNA binding"/>
    <property type="evidence" value="ECO:0007669"/>
    <property type="project" value="InterPro"/>
</dbReference>